<dbReference type="OrthoDB" id="2126698at2759"/>
<feature type="transmembrane region" description="Helical" evidence="6">
    <location>
        <begin position="440"/>
        <end position="462"/>
    </location>
</feature>
<proteinExistence type="inferred from homology"/>
<keyword evidence="7" id="KW-1185">Reference proteome</keyword>
<dbReference type="PANTHER" id="PTHR11206">
    <property type="entry name" value="MULTIDRUG RESISTANCE PROTEIN"/>
    <property type="match status" value="1"/>
</dbReference>
<feature type="transmembrane region" description="Helical" evidence="6">
    <location>
        <begin position="124"/>
        <end position="148"/>
    </location>
</feature>
<gene>
    <name evidence="8 9 10" type="primary">slc47a4</name>
</gene>
<evidence type="ECO:0000256" key="3">
    <source>
        <dbReference type="ARBA" id="ARBA00022692"/>
    </source>
</evidence>
<evidence type="ECO:0000256" key="4">
    <source>
        <dbReference type="ARBA" id="ARBA00022989"/>
    </source>
</evidence>
<dbReference type="GO" id="GO:0015297">
    <property type="term" value="F:antiporter activity"/>
    <property type="evidence" value="ECO:0007669"/>
    <property type="project" value="InterPro"/>
</dbReference>
<dbReference type="AlphaFoldDB" id="A0A6P3VUF3"/>
<accession>A0A6P3VUF3</accession>
<dbReference type="GO" id="GO:1990961">
    <property type="term" value="P:xenobiotic detoxification by transmembrane export across the plasma membrane"/>
    <property type="evidence" value="ECO:0007669"/>
    <property type="project" value="InterPro"/>
</dbReference>
<dbReference type="RefSeq" id="XP_031429072.1">
    <property type="nucleotide sequence ID" value="XM_031573212.1"/>
</dbReference>
<dbReference type="InterPro" id="IPR002528">
    <property type="entry name" value="MATE_fam"/>
</dbReference>
<organism evidence="7 8">
    <name type="scientific">Clupea harengus</name>
    <name type="common">Atlantic herring</name>
    <dbReference type="NCBI Taxonomy" id="7950"/>
    <lineage>
        <taxon>Eukaryota</taxon>
        <taxon>Metazoa</taxon>
        <taxon>Chordata</taxon>
        <taxon>Craniata</taxon>
        <taxon>Vertebrata</taxon>
        <taxon>Euteleostomi</taxon>
        <taxon>Actinopterygii</taxon>
        <taxon>Neopterygii</taxon>
        <taxon>Teleostei</taxon>
        <taxon>Clupei</taxon>
        <taxon>Clupeiformes</taxon>
        <taxon>Clupeoidei</taxon>
        <taxon>Clupeidae</taxon>
        <taxon>Clupea</taxon>
    </lineage>
</organism>
<dbReference type="CTD" id="555258"/>
<keyword evidence="4 6" id="KW-1133">Transmembrane helix</keyword>
<evidence type="ECO:0000313" key="10">
    <source>
        <dbReference type="RefSeq" id="XP_031429072.1"/>
    </source>
</evidence>
<evidence type="ECO:0000256" key="2">
    <source>
        <dbReference type="ARBA" id="ARBA00010199"/>
    </source>
</evidence>
<keyword evidence="3 6" id="KW-0812">Transmembrane</keyword>
<feature type="transmembrane region" description="Helical" evidence="6">
    <location>
        <begin position="160"/>
        <end position="179"/>
    </location>
</feature>
<protein>
    <recommendedName>
        <fullName evidence="6">Multidrug and toxin extrusion protein</fullName>
    </recommendedName>
</protein>
<keyword evidence="5 6" id="KW-0472">Membrane</keyword>
<dbReference type="GO" id="GO:0042910">
    <property type="term" value="F:xenobiotic transmembrane transporter activity"/>
    <property type="evidence" value="ECO:0007669"/>
    <property type="project" value="InterPro"/>
</dbReference>
<feature type="transmembrane region" description="Helical" evidence="6">
    <location>
        <begin position="301"/>
        <end position="322"/>
    </location>
</feature>
<feature type="transmembrane region" description="Helical" evidence="6">
    <location>
        <begin position="78"/>
        <end position="104"/>
    </location>
</feature>
<evidence type="ECO:0000313" key="8">
    <source>
        <dbReference type="RefSeq" id="XP_012680662.2"/>
    </source>
</evidence>
<evidence type="ECO:0000256" key="5">
    <source>
        <dbReference type="ARBA" id="ARBA00023136"/>
    </source>
</evidence>
<evidence type="ECO:0000256" key="6">
    <source>
        <dbReference type="RuleBase" id="RU004914"/>
    </source>
</evidence>
<comment type="subcellular location">
    <subcellularLocation>
        <location evidence="1">Membrane</location>
        <topology evidence="1">Multi-pass membrane protein</topology>
    </subcellularLocation>
</comment>
<feature type="transmembrane region" description="Helical" evidence="6">
    <location>
        <begin position="334"/>
        <end position="358"/>
    </location>
</feature>
<reference evidence="8 9" key="1">
    <citation type="submission" date="2025-04" db="UniProtKB">
        <authorList>
            <consortium name="RefSeq"/>
        </authorList>
    </citation>
    <scope>IDENTIFICATION</scope>
</reference>
<dbReference type="InterPro" id="IPR045069">
    <property type="entry name" value="MATE_euk"/>
</dbReference>
<dbReference type="CDD" id="cd13132">
    <property type="entry name" value="MATE_eukaryotic"/>
    <property type="match status" value="1"/>
</dbReference>
<dbReference type="GeneTree" id="ENSGT00940000163922"/>
<feature type="transmembrane region" description="Helical" evidence="6">
    <location>
        <begin position="262"/>
        <end position="281"/>
    </location>
</feature>
<sequence length="604" mass="65112">MTVTGGKAAGPSSAEEPSAKLFCCGPLRRWVPLALREELYHILCMTGPLLTCRILNYLLPFVVTIFCGRLGNSALAGYAMACAVINVSSAATGLGLSLACDTLIAQTFGAKNLLRVGVILQRGIIILLLFCLPCWALLLNTQAILLLLGQEPEVARIAELYVFAYLPAIPALFVHQLLMSYLQNQGVFLPQVLSAMLANIANVLTNYTLVSWLDLGIVGSAAANSLCIIYNVLFLFLYIYWKRLHAITWGGWSIDSLQEWGSFMRLALPSACLCCFEWWIYEIGGFLAGMLSEEDLAAQHVVIMLSYINYMIPLGAQGVACVRVGNALGAGDTAGAILTSKVILILAAVLAVFQGLVLGGTKNVIAYIFTSDENIAALVARLLDVYCVLQFFNGIMCVSMGILLGLGQQRIAAIAFSVGYYCFGLPLLIALVFAAQLDIIGFWLGLLISTVFLAVFFIVVIFKLDWKKMTKEAVTRAGKEVCGDLMTSLSEPEPDLLMSGGKGMVQAENGHGSLVHQGQEGLRAQSSERQQPAALLSSSQLLLRRGLTALATLLILAVGVTVHLLLPLPESSWASRTNVTIEAGNWTTATPLEQTTLAFLTKNL</sequence>
<name>A0A6P3VUF3_CLUHA</name>
<dbReference type="RefSeq" id="XP_031429070.1">
    <property type="nucleotide sequence ID" value="XM_031573210.1"/>
</dbReference>
<feature type="transmembrane region" description="Helical" evidence="6">
    <location>
        <begin position="186"/>
        <end position="205"/>
    </location>
</feature>
<dbReference type="Pfam" id="PF01554">
    <property type="entry name" value="MatE"/>
    <property type="match status" value="2"/>
</dbReference>
<dbReference type="GO" id="GO:0016020">
    <property type="term" value="C:membrane"/>
    <property type="evidence" value="ECO:0007669"/>
    <property type="project" value="UniProtKB-SubCell"/>
</dbReference>
<dbReference type="RefSeq" id="XP_012680662.2">
    <property type="nucleotide sequence ID" value="XM_012825208.2"/>
</dbReference>
<dbReference type="Proteomes" id="UP000515152">
    <property type="component" value="Chromosome 9"/>
</dbReference>
<dbReference type="KEGG" id="char:105898193"/>
<feature type="transmembrane region" description="Helical" evidence="6">
    <location>
        <begin position="217"/>
        <end position="241"/>
    </location>
</feature>
<evidence type="ECO:0000256" key="1">
    <source>
        <dbReference type="ARBA" id="ARBA00004141"/>
    </source>
</evidence>
<feature type="transmembrane region" description="Helical" evidence="6">
    <location>
        <begin position="378"/>
        <end position="404"/>
    </location>
</feature>
<dbReference type="GeneID" id="105898193"/>
<feature type="transmembrane region" description="Helical" evidence="6">
    <location>
        <begin position="411"/>
        <end position="434"/>
    </location>
</feature>
<dbReference type="NCBIfam" id="TIGR00797">
    <property type="entry name" value="matE"/>
    <property type="match status" value="1"/>
</dbReference>
<feature type="transmembrane region" description="Helical" evidence="6">
    <location>
        <begin position="547"/>
        <end position="566"/>
    </location>
</feature>
<evidence type="ECO:0000313" key="7">
    <source>
        <dbReference type="Proteomes" id="UP000515152"/>
    </source>
</evidence>
<comment type="similarity">
    <text evidence="2 6">Belongs to the multi antimicrobial extrusion (MATE) (TC 2.A.66.1) family.</text>
</comment>
<evidence type="ECO:0000313" key="9">
    <source>
        <dbReference type="RefSeq" id="XP_031429070.1"/>
    </source>
</evidence>